<sequence>MASSPASSSMSRPRSIFTKRLALLSQMITPKPKVGANGLRAAYMLKKSRYLKPKSGGARISAERKFVQGLGYIRADATPIRSRAAKSAASGRNSHSSIPVEATDLQVTPIVVVSYLVSDYSIDLFRAHLQE</sequence>
<evidence type="ECO:0000313" key="2">
    <source>
        <dbReference type="Proteomes" id="UP000663846"/>
    </source>
</evidence>
<accession>A0A8H2Y2F9</accession>
<protein>
    <submittedName>
        <fullName evidence="1">Uncharacterized protein</fullName>
    </submittedName>
</protein>
<gene>
    <name evidence="1" type="ORF">RDB_LOCUS125602</name>
</gene>
<evidence type="ECO:0000313" key="1">
    <source>
        <dbReference type="EMBL" id="CAE6438733.1"/>
    </source>
</evidence>
<reference evidence="1" key="1">
    <citation type="submission" date="2021-01" db="EMBL/GenBank/DDBJ databases">
        <authorList>
            <person name="Kaushik A."/>
        </authorList>
    </citation>
    <scope>NUCLEOTIDE SEQUENCE</scope>
    <source>
        <strain evidence="1">AG1-1C</strain>
    </source>
</reference>
<comment type="caution">
    <text evidence="1">The sequence shown here is derived from an EMBL/GenBank/DDBJ whole genome shotgun (WGS) entry which is preliminary data.</text>
</comment>
<proteinExistence type="predicted"/>
<organism evidence="1 2">
    <name type="scientific">Rhizoctonia solani</name>
    <dbReference type="NCBI Taxonomy" id="456999"/>
    <lineage>
        <taxon>Eukaryota</taxon>
        <taxon>Fungi</taxon>
        <taxon>Dikarya</taxon>
        <taxon>Basidiomycota</taxon>
        <taxon>Agaricomycotina</taxon>
        <taxon>Agaricomycetes</taxon>
        <taxon>Cantharellales</taxon>
        <taxon>Ceratobasidiaceae</taxon>
        <taxon>Rhizoctonia</taxon>
    </lineage>
</organism>
<dbReference type="Proteomes" id="UP000663846">
    <property type="component" value="Unassembled WGS sequence"/>
</dbReference>
<dbReference type="AlphaFoldDB" id="A0A8H2Y2F9"/>
<name>A0A8H2Y2F9_9AGAM</name>
<dbReference type="EMBL" id="CAJMWS010000372">
    <property type="protein sequence ID" value="CAE6438733.1"/>
    <property type="molecule type" value="Genomic_DNA"/>
</dbReference>